<proteinExistence type="predicted"/>
<keyword evidence="1" id="KW-0489">Methyltransferase</keyword>
<dbReference type="OrthoDB" id="199041at2759"/>
<reference evidence="1 2" key="1">
    <citation type="journal article" date="2018" name="Gigascience">
        <title>Genomes of trombidid mites reveal novel predicted allergens and laterally-transferred genes associated with secondary metabolism.</title>
        <authorList>
            <person name="Dong X."/>
            <person name="Chaisiri K."/>
            <person name="Xia D."/>
            <person name="Armstrong S.D."/>
            <person name="Fang Y."/>
            <person name="Donnelly M.J."/>
            <person name="Kadowaki T."/>
            <person name="McGarry J.W."/>
            <person name="Darby A.C."/>
            <person name="Makepeace B.L."/>
        </authorList>
    </citation>
    <scope>NUCLEOTIDE SEQUENCE [LARGE SCALE GENOMIC DNA]</scope>
    <source>
        <strain evidence="1">UoL-WK</strain>
    </source>
</reference>
<comment type="caution">
    <text evidence="1">The sequence shown here is derived from an EMBL/GenBank/DDBJ whole genome shotgun (WGS) entry which is preliminary data.</text>
</comment>
<dbReference type="Gene3D" id="3.40.50.150">
    <property type="entry name" value="Vaccinia Virus protein VP39"/>
    <property type="match status" value="1"/>
</dbReference>
<keyword evidence="2" id="KW-1185">Reference proteome</keyword>
<dbReference type="PANTHER" id="PTHR12890:SF0">
    <property type="entry name" value="PROTEIN-L-HISTIDINE N-PROS-METHYLTRANSFERASE"/>
    <property type="match status" value="1"/>
</dbReference>
<keyword evidence="1" id="KW-0808">Transferase</keyword>
<dbReference type="PANTHER" id="PTHR12890">
    <property type="entry name" value="DREV PROTEIN"/>
    <property type="match status" value="1"/>
</dbReference>
<evidence type="ECO:0000313" key="1">
    <source>
        <dbReference type="EMBL" id="RWS07333.1"/>
    </source>
</evidence>
<dbReference type="AlphaFoldDB" id="A0A443QWF5"/>
<dbReference type="InterPro" id="IPR007884">
    <property type="entry name" value="METL9"/>
</dbReference>
<dbReference type="Proteomes" id="UP000285301">
    <property type="component" value="Unassembled WGS sequence"/>
</dbReference>
<gene>
    <name evidence="1" type="ORF">B4U79_06679</name>
</gene>
<protein>
    <submittedName>
        <fullName evidence="1">Methyltransferase-like protein 9 isoform X1</fullName>
    </submittedName>
</protein>
<dbReference type="SUPFAM" id="SSF53335">
    <property type="entry name" value="S-adenosyl-L-methionine-dependent methyltransferases"/>
    <property type="match status" value="1"/>
</dbReference>
<dbReference type="InterPro" id="IPR029063">
    <property type="entry name" value="SAM-dependent_MTases_sf"/>
</dbReference>
<evidence type="ECO:0000313" key="2">
    <source>
        <dbReference type="Proteomes" id="UP000285301"/>
    </source>
</evidence>
<dbReference type="STRING" id="1965070.A0A443QWF5"/>
<sequence>MSSEQWLRTRPAVIRGSFARSLFEKMMREQQLRSFDRRKWYTYDKSAVSDALQSKFIEMMCDSETNDFIESCYNKSEWVFTHLFQAIARTFLCLFMTSTSVNGLLGRGSMFIFSRQQITTFHEDLLCLKADPNSTLLDLGAGDGEVTTVLSNFFNRTFVTEVSPVMRRILTKKGFKTLDAFSWQNENIDFDLISCLNLLDRCDKPLTMLKHIRTRLKPNGRLLLALVLPFSQYVESSSNKHKPSEQLPITGTCLESQLISFHDNVIKPYGFELIKWTKLPYLCEGDLELSFYWLNDIVMLLKAVD</sequence>
<dbReference type="GO" id="GO:0032259">
    <property type="term" value="P:methylation"/>
    <property type="evidence" value="ECO:0007669"/>
    <property type="project" value="UniProtKB-KW"/>
</dbReference>
<name>A0A443QWF5_9ACAR</name>
<dbReference type="GO" id="GO:0106370">
    <property type="term" value="F:protein-L-histidine N-pros-methyltransferase activity"/>
    <property type="evidence" value="ECO:0007669"/>
    <property type="project" value="InterPro"/>
</dbReference>
<dbReference type="CDD" id="cd02440">
    <property type="entry name" value="AdoMet_MTases"/>
    <property type="match status" value="1"/>
</dbReference>
<dbReference type="Pfam" id="PF05219">
    <property type="entry name" value="DREV"/>
    <property type="match status" value="1"/>
</dbReference>
<accession>A0A443QWF5</accession>
<organism evidence="1 2">
    <name type="scientific">Dinothrombium tinctorium</name>
    <dbReference type="NCBI Taxonomy" id="1965070"/>
    <lineage>
        <taxon>Eukaryota</taxon>
        <taxon>Metazoa</taxon>
        <taxon>Ecdysozoa</taxon>
        <taxon>Arthropoda</taxon>
        <taxon>Chelicerata</taxon>
        <taxon>Arachnida</taxon>
        <taxon>Acari</taxon>
        <taxon>Acariformes</taxon>
        <taxon>Trombidiformes</taxon>
        <taxon>Prostigmata</taxon>
        <taxon>Anystina</taxon>
        <taxon>Parasitengona</taxon>
        <taxon>Trombidioidea</taxon>
        <taxon>Trombidiidae</taxon>
        <taxon>Dinothrombium</taxon>
    </lineage>
</organism>
<dbReference type="EMBL" id="NCKU01003544">
    <property type="protein sequence ID" value="RWS07333.1"/>
    <property type="molecule type" value="Genomic_DNA"/>
</dbReference>